<evidence type="ECO:0000256" key="9">
    <source>
        <dbReference type="ARBA" id="ARBA00022533"/>
    </source>
</evidence>
<dbReference type="Pfam" id="PF25247">
    <property type="entry name" value="LbH_GLGC"/>
    <property type="match status" value="1"/>
</dbReference>
<dbReference type="CDD" id="cd02508">
    <property type="entry name" value="ADP_Glucose_PP"/>
    <property type="match status" value="1"/>
</dbReference>
<proteinExistence type="inferred from homology"/>
<comment type="pathway">
    <text evidence="4 15">Glycan biosynthesis; starch biosynthesis.</text>
</comment>
<dbReference type="InterPro" id="IPR029044">
    <property type="entry name" value="Nucleotide-diphossugar_trans"/>
</dbReference>
<comment type="caution">
    <text evidence="17">The sequence shown here is derived from an EMBL/GenBank/DDBJ whole genome shotgun (WGS) entry which is preliminary data.</text>
</comment>
<dbReference type="FunFam" id="3.90.550.10:FF:000030">
    <property type="entry name" value="Glucose-1-phosphate adenylyltransferase"/>
    <property type="match status" value="1"/>
</dbReference>
<name>A0AAP0GJC9_9ASTR</name>
<sequence>MIQSVMMIQSAGGGVMSGNLSASSTASQIFGRNILLKKPTASTRHRKLPNVVCPKAVSDSSYSQTCLDPDASKSVLGIILGGGAGTRLYPLTKKRAKPAVPLGANYRLIDIPVSNCLNSNVNKIYVLTQFNSASLNRHLSRAYASNMGGYKNEGFVEVLAAQQSPENPDWFQGTADAVRQYLWMLEEQNVLEFLVLAGDHLYRMDYEKFIQAHRETDADITVAALPMDEKRATAFGLMKIDEEGRIIEFSEKPKGDALQAMKVDTTILGLDDKRAKEMPFIASMGIYVFSKNVMLDLLREKFPKANDFGSEVIPGATEIGLRVQAYLFDGYWEDIGTIEAFYHANLGITKKPVPDFSFYDRSAPIYTQPRYLPPSKMLNADVTNSVIGEGCVIKNCKIHHSVIGLRSCISEGAVIEDTLLMGADYYETDADRRQLAAKGGVAIGIGKNTHIKRAIIDKNARIGDDVKIINSNNVQELARETDGYFIKSGIVTVIKDAVIPSGTII</sequence>
<reference evidence="17 18" key="1">
    <citation type="submission" date="2024-04" db="EMBL/GenBank/DDBJ databases">
        <title>The reference genome of an endangered Asteraceae, Deinandra increscens subsp. villosa, native to the Central Coast of California.</title>
        <authorList>
            <person name="Guilliams M."/>
            <person name="Hasenstab-Lehman K."/>
            <person name="Meyer R."/>
            <person name="Mcevoy S."/>
        </authorList>
    </citation>
    <scope>NUCLEOTIDE SEQUENCE [LARGE SCALE GENOMIC DNA]</scope>
    <source>
        <tissue evidence="17">Leaf</tissue>
    </source>
</reference>
<evidence type="ECO:0000256" key="13">
    <source>
        <dbReference type="ARBA" id="ARBA00022840"/>
    </source>
</evidence>
<dbReference type="SUPFAM" id="SSF53448">
    <property type="entry name" value="Nucleotide-diphospho-sugar transferases"/>
    <property type="match status" value="1"/>
</dbReference>
<dbReference type="GO" id="GO:0008878">
    <property type="term" value="F:glucose-1-phosphate adenylyltransferase activity"/>
    <property type="evidence" value="ECO:0007669"/>
    <property type="project" value="UniProtKB-EC"/>
</dbReference>
<dbReference type="SUPFAM" id="SSF51161">
    <property type="entry name" value="Trimeric LpxA-like enzymes"/>
    <property type="match status" value="1"/>
</dbReference>
<keyword evidence="13 15" id="KW-0067">ATP-binding</keyword>
<evidence type="ECO:0000256" key="7">
    <source>
        <dbReference type="ARBA" id="ARBA00012460"/>
    </source>
</evidence>
<dbReference type="Gene3D" id="3.90.550.10">
    <property type="entry name" value="Spore Coat Polysaccharide Biosynthesis Protein SpsA, Chain A"/>
    <property type="match status" value="1"/>
</dbReference>
<keyword evidence="14 15" id="KW-0750">Starch biosynthesis</keyword>
<dbReference type="EC" id="2.7.7.27" evidence="7 15"/>
<evidence type="ECO:0000256" key="6">
    <source>
        <dbReference type="ARBA" id="ARBA00011680"/>
    </source>
</evidence>
<organism evidence="17 18">
    <name type="scientific">Deinandra increscens subsp. villosa</name>
    <dbReference type="NCBI Taxonomy" id="3103831"/>
    <lineage>
        <taxon>Eukaryota</taxon>
        <taxon>Viridiplantae</taxon>
        <taxon>Streptophyta</taxon>
        <taxon>Embryophyta</taxon>
        <taxon>Tracheophyta</taxon>
        <taxon>Spermatophyta</taxon>
        <taxon>Magnoliopsida</taxon>
        <taxon>eudicotyledons</taxon>
        <taxon>Gunneridae</taxon>
        <taxon>Pentapetalae</taxon>
        <taxon>asterids</taxon>
        <taxon>campanulids</taxon>
        <taxon>Asterales</taxon>
        <taxon>Asteraceae</taxon>
        <taxon>Asteroideae</taxon>
        <taxon>Heliantheae alliance</taxon>
        <taxon>Madieae</taxon>
        <taxon>Madiinae</taxon>
        <taxon>Deinandra</taxon>
    </lineage>
</organism>
<evidence type="ECO:0000256" key="14">
    <source>
        <dbReference type="ARBA" id="ARBA00022922"/>
    </source>
</evidence>
<dbReference type="Gene3D" id="2.160.10.10">
    <property type="entry name" value="Hexapeptide repeat proteins"/>
    <property type="match status" value="1"/>
</dbReference>
<evidence type="ECO:0000256" key="12">
    <source>
        <dbReference type="ARBA" id="ARBA00022741"/>
    </source>
</evidence>
<dbReference type="NCBIfam" id="NF002772">
    <property type="entry name" value="PRK02862.1"/>
    <property type="match status" value="1"/>
</dbReference>
<evidence type="ECO:0000256" key="10">
    <source>
        <dbReference type="ARBA" id="ARBA00022679"/>
    </source>
</evidence>
<protein>
    <recommendedName>
        <fullName evidence="7 15">Glucose-1-phosphate adenylyltransferase</fullName>
        <ecNumber evidence="7 15">2.7.7.27</ecNumber>
    </recommendedName>
    <alternativeName>
        <fullName evidence="15">ADP-glucose pyrophosphorylase</fullName>
    </alternativeName>
</protein>
<keyword evidence="10 15" id="KW-0808">Transferase</keyword>
<keyword evidence="8 15" id="KW-0150">Chloroplast</keyword>
<dbReference type="PROSITE" id="PS00809">
    <property type="entry name" value="ADP_GLC_PYROPHOSPH_2"/>
    <property type="match status" value="1"/>
</dbReference>
<evidence type="ECO:0000256" key="4">
    <source>
        <dbReference type="ARBA" id="ARBA00004727"/>
    </source>
</evidence>
<evidence type="ECO:0000256" key="3">
    <source>
        <dbReference type="ARBA" id="ARBA00004229"/>
    </source>
</evidence>
<keyword evidence="11 15" id="KW-0548">Nucleotidyltransferase</keyword>
<dbReference type="GO" id="GO:0009507">
    <property type="term" value="C:chloroplast"/>
    <property type="evidence" value="ECO:0007669"/>
    <property type="project" value="UniProtKB-SubCell"/>
</dbReference>
<dbReference type="PROSITE" id="PS00810">
    <property type="entry name" value="ADP_GLC_PYROPHOSPH_3"/>
    <property type="match status" value="1"/>
</dbReference>
<evidence type="ECO:0000256" key="8">
    <source>
        <dbReference type="ARBA" id="ARBA00022528"/>
    </source>
</evidence>
<comment type="function">
    <text evidence="2 15">This protein plays a role in synthesis of starch. It catalyzes the synthesis of the activated glycosyl donor, ADP-glucose from Glc-1-P and ATP.</text>
</comment>
<evidence type="ECO:0000256" key="11">
    <source>
        <dbReference type="ARBA" id="ARBA00022695"/>
    </source>
</evidence>
<dbReference type="PANTHER" id="PTHR43523">
    <property type="entry name" value="GLUCOSE-1-PHOSPHATE ADENYLYLTRANSFERASE-RELATED"/>
    <property type="match status" value="1"/>
</dbReference>
<dbReference type="InterPro" id="IPR011004">
    <property type="entry name" value="Trimer_LpxA-like_sf"/>
</dbReference>
<feature type="domain" description="Nucleotidyl transferase" evidence="16">
    <location>
        <begin position="77"/>
        <end position="350"/>
    </location>
</feature>
<evidence type="ECO:0000259" key="16">
    <source>
        <dbReference type="Pfam" id="PF00483"/>
    </source>
</evidence>
<keyword evidence="12 15" id="KW-0547">Nucleotide-binding</keyword>
<dbReference type="EMBL" id="JBCNJP010000027">
    <property type="protein sequence ID" value="KAK9051853.1"/>
    <property type="molecule type" value="Genomic_DNA"/>
</dbReference>
<evidence type="ECO:0000256" key="2">
    <source>
        <dbReference type="ARBA" id="ARBA00002231"/>
    </source>
</evidence>
<gene>
    <name evidence="17" type="ORF">SSX86_028481</name>
</gene>
<dbReference type="InterPro" id="IPR011831">
    <property type="entry name" value="ADP-Glc_PPase"/>
</dbReference>
<dbReference type="GO" id="GO:0019252">
    <property type="term" value="P:starch biosynthetic process"/>
    <property type="evidence" value="ECO:0007669"/>
    <property type="project" value="UniProtKB-KW"/>
</dbReference>
<dbReference type="FunFam" id="2.160.10.10:FF:000010">
    <property type="entry name" value="Glucose-1-phosphate adenylyltransferase"/>
    <property type="match status" value="1"/>
</dbReference>
<dbReference type="CDD" id="cd04651">
    <property type="entry name" value="LbH_G1P_AT_C"/>
    <property type="match status" value="1"/>
</dbReference>
<dbReference type="PROSITE" id="PS00808">
    <property type="entry name" value="ADP_GLC_PYROPHOSPH_1"/>
    <property type="match status" value="1"/>
</dbReference>
<dbReference type="GO" id="GO:0005524">
    <property type="term" value="F:ATP binding"/>
    <property type="evidence" value="ECO:0007669"/>
    <property type="project" value="UniProtKB-KW"/>
</dbReference>
<keyword evidence="18" id="KW-1185">Reference proteome</keyword>
<keyword evidence="15" id="KW-0934">Plastid</keyword>
<keyword evidence="9" id="KW-0021">Allosteric enzyme</keyword>
<dbReference type="GO" id="GO:0005978">
    <property type="term" value="P:glycogen biosynthetic process"/>
    <property type="evidence" value="ECO:0007669"/>
    <property type="project" value="InterPro"/>
</dbReference>
<accession>A0AAP0GJC9</accession>
<comment type="subcellular location">
    <subcellularLocation>
        <location evidence="3 15">Plastid</location>
        <location evidence="3 15">Chloroplast</location>
    </subcellularLocation>
</comment>
<evidence type="ECO:0000313" key="17">
    <source>
        <dbReference type="EMBL" id="KAK9051853.1"/>
    </source>
</evidence>
<evidence type="ECO:0000313" key="18">
    <source>
        <dbReference type="Proteomes" id="UP001408789"/>
    </source>
</evidence>
<dbReference type="PANTHER" id="PTHR43523:SF22">
    <property type="entry name" value="GLUCOSE-1-PHOSPHATE ADENYLYLTRANSFERASE"/>
    <property type="match status" value="1"/>
</dbReference>
<dbReference type="Proteomes" id="UP001408789">
    <property type="component" value="Unassembled WGS sequence"/>
</dbReference>
<evidence type="ECO:0000256" key="1">
    <source>
        <dbReference type="ARBA" id="ARBA00000956"/>
    </source>
</evidence>
<dbReference type="InterPro" id="IPR005836">
    <property type="entry name" value="ADP_Glu_pyroP_CS"/>
</dbReference>
<comment type="catalytic activity">
    <reaction evidence="1 15">
        <text>alpha-D-glucose 1-phosphate + ATP + H(+) = ADP-alpha-D-glucose + diphosphate</text>
        <dbReference type="Rhea" id="RHEA:12120"/>
        <dbReference type="ChEBI" id="CHEBI:15378"/>
        <dbReference type="ChEBI" id="CHEBI:30616"/>
        <dbReference type="ChEBI" id="CHEBI:33019"/>
        <dbReference type="ChEBI" id="CHEBI:57498"/>
        <dbReference type="ChEBI" id="CHEBI:58601"/>
        <dbReference type="EC" id="2.7.7.27"/>
    </reaction>
</comment>
<dbReference type="AlphaFoldDB" id="A0AAP0GJC9"/>
<dbReference type="Pfam" id="PF00483">
    <property type="entry name" value="NTP_transferase"/>
    <property type="match status" value="1"/>
</dbReference>
<evidence type="ECO:0000256" key="5">
    <source>
        <dbReference type="ARBA" id="ARBA00010443"/>
    </source>
</evidence>
<evidence type="ECO:0000256" key="15">
    <source>
        <dbReference type="RuleBase" id="RU362093"/>
    </source>
</evidence>
<dbReference type="NCBIfam" id="TIGR02091">
    <property type="entry name" value="glgC"/>
    <property type="match status" value="1"/>
</dbReference>
<comment type="similarity">
    <text evidence="5 15">Belongs to the bacterial/plant glucose-1-phosphate adenylyltransferase family.</text>
</comment>
<dbReference type="InterPro" id="IPR005835">
    <property type="entry name" value="NTP_transferase_dom"/>
</dbReference>
<comment type="subunit">
    <text evidence="6 15">Heterotetramer.</text>
</comment>